<dbReference type="AlphaFoldDB" id="A0A941EXM1"/>
<name>A0A941EXM1_9ACTN</name>
<evidence type="ECO:0000313" key="4">
    <source>
        <dbReference type="Proteomes" id="UP000675781"/>
    </source>
</evidence>
<comment type="caution">
    <text evidence="3">The sequence shown here is derived from an EMBL/GenBank/DDBJ whole genome shotgun (WGS) entry which is preliminary data.</text>
</comment>
<reference evidence="3" key="1">
    <citation type="submission" date="2021-04" db="EMBL/GenBank/DDBJ databases">
        <title>Genome based classification of Actinospica acidithermotolerans sp. nov., an actinobacterium isolated from an Indonesian hot spring.</title>
        <authorList>
            <person name="Kusuma A.B."/>
            <person name="Putra K.E."/>
            <person name="Nafisah S."/>
            <person name="Loh J."/>
            <person name="Nouioui I."/>
            <person name="Goodfellow M."/>
        </authorList>
    </citation>
    <scope>NUCLEOTIDE SEQUENCE</scope>
    <source>
        <strain evidence="3">CSCA 57</strain>
    </source>
</reference>
<proteinExistence type="predicted"/>
<dbReference type="SUPFAM" id="SSF46785">
    <property type="entry name" value="Winged helix' DNA-binding domain"/>
    <property type="match status" value="1"/>
</dbReference>
<feature type="compositionally biased region" description="Acidic residues" evidence="1">
    <location>
        <begin position="183"/>
        <end position="192"/>
    </location>
</feature>
<dbReference type="Gene3D" id="1.10.10.10">
    <property type="entry name" value="Winged helix-like DNA-binding domain superfamily/Winged helix DNA-binding domain"/>
    <property type="match status" value="1"/>
</dbReference>
<dbReference type="Pfam" id="PF12840">
    <property type="entry name" value="HTH_20"/>
    <property type="match status" value="1"/>
</dbReference>
<dbReference type="GO" id="GO:0003700">
    <property type="term" value="F:DNA-binding transcription factor activity"/>
    <property type="evidence" value="ECO:0007669"/>
    <property type="project" value="InterPro"/>
</dbReference>
<evidence type="ECO:0000259" key="2">
    <source>
        <dbReference type="SMART" id="SM00418"/>
    </source>
</evidence>
<feature type="region of interest" description="Disordered" evidence="1">
    <location>
        <begin position="162"/>
        <end position="192"/>
    </location>
</feature>
<evidence type="ECO:0000313" key="3">
    <source>
        <dbReference type="EMBL" id="MBR7839198.1"/>
    </source>
</evidence>
<accession>A0A941EXM1</accession>
<dbReference type="InterPro" id="IPR011991">
    <property type="entry name" value="ArsR-like_HTH"/>
</dbReference>
<gene>
    <name evidence="3" type="ORF">KDL01_38405</name>
</gene>
<feature type="domain" description="HTH arsR-type" evidence="2">
    <location>
        <begin position="16"/>
        <end position="95"/>
    </location>
</feature>
<dbReference type="CDD" id="cd00090">
    <property type="entry name" value="HTH_ARSR"/>
    <property type="match status" value="1"/>
</dbReference>
<sequence length="192" mass="21022">MPHDEKPELLNLETDEQLRAIASHARHRVLAVLRDGPATITQIAAQLGIAKGSSSYHVRVLEKAGMVHVVETRKVRGVVERYYAIPAQGLQLPRTGPGQPEIILRHALADIEAAPEGGQKLIGLKHVRLSAEVWEQYADRLRALLEDMTAASDPTQPAASLSIAFFRPKDHKPADASSGEHPTDEDEEADKL</sequence>
<organism evidence="3 4">
    <name type="scientific">Actinospica durhamensis</name>
    <dbReference type="NCBI Taxonomy" id="1508375"/>
    <lineage>
        <taxon>Bacteria</taxon>
        <taxon>Bacillati</taxon>
        <taxon>Actinomycetota</taxon>
        <taxon>Actinomycetes</taxon>
        <taxon>Catenulisporales</taxon>
        <taxon>Actinospicaceae</taxon>
        <taxon>Actinospica</taxon>
    </lineage>
</organism>
<keyword evidence="4" id="KW-1185">Reference proteome</keyword>
<evidence type="ECO:0000256" key="1">
    <source>
        <dbReference type="SAM" id="MobiDB-lite"/>
    </source>
</evidence>
<dbReference type="Proteomes" id="UP000675781">
    <property type="component" value="Unassembled WGS sequence"/>
</dbReference>
<dbReference type="RefSeq" id="WP_212533638.1">
    <property type="nucleotide sequence ID" value="NZ_JAGSOG010000394.1"/>
</dbReference>
<dbReference type="InterPro" id="IPR036390">
    <property type="entry name" value="WH_DNA-bd_sf"/>
</dbReference>
<dbReference type="SMART" id="SM00418">
    <property type="entry name" value="HTH_ARSR"/>
    <property type="match status" value="1"/>
</dbReference>
<dbReference type="EMBL" id="JAGSOG010000394">
    <property type="protein sequence ID" value="MBR7839198.1"/>
    <property type="molecule type" value="Genomic_DNA"/>
</dbReference>
<dbReference type="InterPro" id="IPR001845">
    <property type="entry name" value="HTH_ArsR_DNA-bd_dom"/>
</dbReference>
<dbReference type="InterPro" id="IPR036388">
    <property type="entry name" value="WH-like_DNA-bd_sf"/>
</dbReference>
<protein>
    <submittedName>
        <fullName evidence="3">Helix-turn-helix transcriptional regulator</fullName>
    </submittedName>
</protein>
<dbReference type="PANTHER" id="PTHR38600">
    <property type="entry name" value="TRANSCRIPTIONAL REGULATORY PROTEIN"/>
    <property type="match status" value="1"/>
</dbReference>
<dbReference type="PANTHER" id="PTHR38600:SF2">
    <property type="entry name" value="SLL0088 PROTEIN"/>
    <property type="match status" value="1"/>
</dbReference>